<dbReference type="CDD" id="cd06260">
    <property type="entry name" value="DUF820-like"/>
    <property type="match status" value="1"/>
</dbReference>
<evidence type="ECO:0000313" key="3">
    <source>
        <dbReference type="EMBL" id="USR91911.1"/>
    </source>
</evidence>
<dbReference type="Pfam" id="PF05685">
    <property type="entry name" value="Uma2"/>
    <property type="match status" value="1"/>
</dbReference>
<keyword evidence="4" id="KW-1185">Reference proteome</keyword>
<dbReference type="EMBL" id="CP098611">
    <property type="protein sequence ID" value="USR91911.1"/>
    <property type="molecule type" value="Genomic_DNA"/>
</dbReference>
<protein>
    <submittedName>
        <fullName evidence="3">Uma2 family endonuclease</fullName>
    </submittedName>
</protein>
<accession>A0ABY5AT25</accession>
<feature type="region of interest" description="Disordered" evidence="1">
    <location>
        <begin position="1"/>
        <end position="44"/>
    </location>
</feature>
<dbReference type="InterPro" id="IPR011335">
    <property type="entry name" value="Restrct_endonuc-II-like"/>
</dbReference>
<proteinExistence type="predicted"/>
<dbReference type="SUPFAM" id="SSF52980">
    <property type="entry name" value="Restriction endonuclease-like"/>
    <property type="match status" value="1"/>
</dbReference>
<evidence type="ECO:0000256" key="1">
    <source>
        <dbReference type="SAM" id="MobiDB-lite"/>
    </source>
</evidence>
<keyword evidence="3" id="KW-0540">Nuclease</keyword>
<dbReference type="GO" id="GO:0004519">
    <property type="term" value="F:endonuclease activity"/>
    <property type="evidence" value="ECO:0007669"/>
    <property type="project" value="UniProtKB-KW"/>
</dbReference>
<dbReference type="PANTHER" id="PTHR34107">
    <property type="entry name" value="SLL0198 PROTEIN-RELATED"/>
    <property type="match status" value="1"/>
</dbReference>
<dbReference type="Proteomes" id="UP001056708">
    <property type="component" value="Chromosome"/>
</dbReference>
<keyword evidence="3" id="KW-0378">Hydrolase</keyword>
<name>A0ABY5AT25_9CYAN</name>
<dbReference type="InterPro" id="IPR008538">
    <property type="entry name" value="Uma2"/>
</dbReference>
<evidence type="ECO:0000259" key="2">
    <source>
        <dbReference type="Pfam" id="PF05685"/>
    </source>
</evidence>
<evidence type="ECO:0000313" key="4">
    <source>
        <dbReference type="Proteomes" id="UP001056708"/>
    </source>
</evidence>
<dbReference type="InterPro" id="IPR012296">
    <property type="entry name" value="Nuclease_put_TT1808"/>
</dbReference>
<keyword evidence="3" id="KW-0255">Endonuclease</keyword>
<feature type="domain" description="Putative restriction endonuclease" evidence="2">
    <location>
        <begin position="11"/>
        <end position="178"/>
    </location>
</feature>
<sequence>MLRHSETSLTLEEFLQSPETQPASEYNQGRVSQKPMPQGQHSTLQVDLTETINAATKRQKIARAYTEIRCIIGDRVIVPDIGVFTWDRIPTDAQGNVANQFNLAPNWLIEILSPHQATIPVIDKILYSLNQGTDMGWLIDPDTQTIVVYPAQQQPQVFHNNEAMLPIPDPIPALNLSAADIFAWLKHP</sequence>
<organism evidence="3 4">
    <name type="scientific">Phormidium yuhuli AB48</name>
    <dbReference type="NCBI Taxonomy" id="2940671"/>
    <lineage>
        <taxon>Bacteria</taxon>
        <taxon>Bacillati</taxon>
        <taxon>Cyanobacteriota</taxon>
        <taxon>Cyanophyceae</taxon>
        <taxon>Oscillatoriophycideae</taxon>
        <taxon>Oscillatoriales</taxon>
        <taxon>Oscillatoriaceae</taxon>
        <taxon>Phormidium</taxon>
        <taxon>Phormidium yuhuli</taxon>
    </lineage>
</organism>
<reference evidence="3" key="1">
    <citation type="submission" date="2022-06" db="EMBL/GenBank/DDBJ databases">
        <title>Genome sequence of Phormidium yuhuli AB48 isolated from an industrial photobioreactor environment.</title>
        <authorList>
            <person name="Qiu Y."/>
            <person name="Noonan A.J.C."/>
            <person name="Dofher K."/>
            <person name="Koch M."/>
            <person name="Kieft B."/>
            <person name="Lin X."/>
            <person name="Ziels R.M."/>
            <person name="Hallam S.J."/>
        </authorList>
    </citation>
    <scope>NUCLEOTIDE SEQUENCE</scope>
    <source>
        <strain evidence="3">AB48</strain>
    </source>
</reference>
<feature type="compositionally biased region" description="Polar residues" evidence="1">
    <location>
        <begin position="17"/>
        <end position="31"/>
    </location>
</feature>
<dbReference type="PANTHER" id="PTHR34107:SF5">
    <property type="entry name" value="SLL1355 PROTEIN"/>
    <property type="match status" value="1"/>
</dbReference>
<dbReference type="Gene3D" id="3.90.1570.10">
    <property type="entry name" value="tt1808, chain A"/>
    <property type="match status" value="1"/>
</dbReference>
<gene>
    <name evidence="3" type="ORF">NEA10_04050</name>
</gene>
<dbReference type="RefSeq" id="WP_252663938.1">
    <property type="nucleotide sequence ID" value="NZ_CP098611.1"/>
</dbReference>